<evidence type="ECO:0000256" key="3">
    <source>
        <dbReference type="SAM" id="SignalP"/>
    </source>
</evidence>
<evidence type="ECO:0000313" key="5">
    <source>
        <dbReference type="Proteomes" id="UP000233556"/>
    </source>
</evidence>
<name>A0A2I0UGJ4_LIMLA</name>
<evidence type="ECO:0000256" key="2">
    <source>
        <dbReference type="SAM" id="Phobius"/>
    </source>
</evidence>
<proteinExistence type="predicted"/>
<dbReference type="Proteomes" id="UP000233556">
    <property type="component" value="Unassembled WGS sequence"/>
</dbReference>
<keyword evidence="3" id="KW-0732">Signal</keyword>
<reference evidence="5" key="1">
    <citation type="submission" date="2017-11" db="EMBL/GenBank/DDBJ databases">
        <authorList>
            <person name="Lima N.C."/>
            <person name="Parody-Merino A.M."/>
            <person name="Battley P.F."/>
            <person name="Fidler A.E."/>
            <person name="Prosdocimi F."/>
        </authorList>
    </citation>
    <scope>NUCLEOTIDE SEQUENCE [LARGE SCALE GENOMIC DNA]</scope>
</reference>
<keyword evidence="2" id="KW-0472">Membrane</keyword>
<dbReference type="EMBL" id="KZ505776">
    <property type="protein sequence ID" value="PKU45165.1"/>
    <property type="molecule type" value="Genomic_DNA"/>
</dbReference>
<dbReference type="OrthoDB" id="9390510at2759"/>
<protein>
    <submittedName>
        <fullName evidence="4">Inositol-trisphosphate receptor-interacting 1</fullName>
    </submittedName>
</protein>
<dbReference type="PANTHER" id="PTHR10656:SF40">
    <property type="entry name" value="INOSITOL 1,4,5-TRISPHOSPHATE RECEPTOR-INTERACTING PROTEIN-LIKE 1"/>
    <property type="match status" value="1"/>
</dbReference>
<gene>
    <name evidence="4" type="ORF">llap_4535</name>
</gene>
<organism evidence="4 5">
    <name type="scientific">Limosa lapponica baueri</name>
    <dbReference type="NCBI Taxonomy" id="1758121"/>
    <lineage>
        <taxon>Eukaryota</taxon>
        <taxon>Metazoa</taxon>
        <taxon>Chordata</taxon>
        <taxon>Craniata</taxon>
        <taxon>Vertebrata</taxon>
        <taxon>Euteleostomi</taxon>
        <taxon>Archelosauria</taxon>
        <taxon>Archosauria</taxon>
        <taxon>Dinosauria</taxon>
        <taxon>Saurischia</taxon>
        <taxon>Theropoda</taxon>
        <taxon>Coelurosauria</taxon>
        <taxon>Aves</taxon>
        <taxon>Neognathae</taxon>
        <taxon>Neoaves</taxon>
        <taxon>Charadriiformes</taxon>
        <taxon>Scolopacidae</taxon>
        <taxon>Limosa</taxon>
    </lineage>
</organism>
<keyword evidence="2" id="KW-1133">Transmembrane helix</keyword>
<feature type="signal peptide" evidence="3">
    <location>
        <begin position="1"/>
        <end position="16"/>
    </location>
</feature>
<feature type="region of interest" description="Disordered" evidence="1">
    <location>
        <begin position="100"/>
        <end position="130"/>
    </location>
</feature>
<accession>A0A2I0UGJ4</accession>
<feature type="chain" id="PRO_5014172310" evidence="3">
    <location>
        <begin position="17"/>
        <end position="344"/>
    </location>
</feature>
<keyword evidence="5" id="KW-1185">Reference proteome</keyword>
<dbReference type="GO" id="GO:0016020">
    <property type="term" value="C:membrane"/>
    <property type="evidence" value="ECO:0007669"/>
    <property type="project" value="TreeGrafter"/>
</dbReference>
<sequence>MFATIALLVAVLALQAMVKNQQQRDVATARQTEQREDYLLQQMTQLMQEIKQNSGVEEATFLYELLPVLISTLVEALVLVTVVIWIVRKMDLATDLCHEQANSSSENDKDKEDEDLSGAPSGVRSLPLCTPSPTHGLPDTCKVLKELMDDLLCVCRSLCKRSLLPQMHPAIGMDGPCEEWSVQENSITYRLLVCLQPPPGHSFIMEQDTTGQLPASPSRVRVVLECVCSREQLLRGERLCFLHHPNNDLPRDQSSCCLSTLCTDSYLDLEKVTCWVQELVRSAWLLLPESRHCQLTVLPSSQSCRFQLTGSSRMDIFTEIIFTVERGSSGAHLSPDQAKGSFSN</sequence>
<dbReference type="AlphaFoldDB" id="A0A2I0UGJ4"/>
<feature type="transmembrane region" description="Helical" evidence="2">
    <location>
        <begin position="65"/>
        <end position="87"/>
    </location>
</feature>
<keyword evidence="2" id="KW-0812">Transmembrane</keyword>
<evidence type="ECO:0000313" key="4">
    <source>
        <dbReference type="EMBL" id="PKU45165.1"/>
    </source>
</evidence>
<reference evidence="5" key="2">
    <citation type="submission" date="2017-12" db="EMBL/GenBank/DDBJ databases">
        <title>Genome sequence of the Bar-tailed Godwit (Limosa lapponica baueri).</title>
        <authorList>
            <person name="Lima N.C.B."/>
            <person name="Parody-Merino A.M."/>
            <person name="Battley P.F."/>
            <person name="Fidler A.E."/>
            <person name="Prosdocimi F."/>
        </authorList>
    </citation>
    <scope>NUCLEOTIDE SEQUENCE [LARGE SCALE GENOMIC DNA]</scope>
</reference>
<evidence type="ECO:0000256" key="1">
    <source>
        <dbReference type="SAM" id="MobiDB-lite"/>
    </source>
</evidence>
<keyword evidence="4" id="KW-0675">Receptor</keyword>
<dbReference type="PANTHER" id="PTHR10656">
    <property type="entry name" value="CELL FATE DETERMINING PROTEIN MAB21-RELATED"/>
    <property type="match status" value="1"/>
</dbReference>